<dbReference type="GO" id="GO:0003700">
    <property type="term" value="F:DNA-binding transcription factor activity"/>
    <property type="evidence" value="ECO:0007669"/>
    <property type="project" value="InterPro"/>
</dbReference>
<dbReference type="PANTHER" id="PTHR43130">
    <property type="entry name" value="ARAC-FAMILY TRANSCRIPTIONAL REGULATOR"/>
    <property type="match status" value="1"/>
</dbReference>
<dbReference type="Gene3D" id="1.10.10.60">
    <property type="entry name" value="Homeodomain-like"/>
    <property type="match status" value="2"/>
</dbReference>
<reference evidence="3" key="1">
    <citation type="submission" date="2020-05" db="EMBL/GenBank/DDBJ databases">
        <title>Chitinophaga laudate sp. nov., isolated from a tropical peat swamp.</title>
        <authorList>
            <person name="Goh C.B.S."/>
            <person name="Lee M.S."/>
            <person name="Parimannan S."/>
            <person name="Pasbakhsh P."/>
            <person name="Yule C.M."/>
            <person name="Rajandas H."/>
            <person name="Loke S."/>
            <person name="Croft L."/>
            <person name="Tan J.B.L."/>
        </authorList>
    </citation>
    <scope>NUCLEOTIDE SEQUENCE</scope>
    <source>
        <strain evidence="3">Mgbs1</strain>
    </source>
</reference>
<gene>
    <name evidence="3" type="ORF">ECE50_000615</name>
</gene>
<proteinExistence type="predicted"/>
<dbReference type="InterPro" id="IPR052158">
    <property type="entry name" value="INH-QAR"/>
</dbReference>
<dbReference type="PANTHER" id="PTHR43130:SF11">
    <property type="entry name" value="TRANSCRIPTIONAL REGULATORY PROTEIN"/>
    <property type="match status" value="1"/>
</dbReference>
<dbReference type="SMART" id="SM00342">
    <property type="entry name" value="HTH_ARAC"/>
    <property type="match status" value="1"/>
</dbReference>
<dbReference type="AlphaFoldDB" id="A0A3S1D2K5"/>
<dbReference type="Pfam" id="PF12833">
    <property type="entry name" value="HTH_18"/>
    <property type="match status" value="1"/>
</dbReference>
<dbReference type="EMBL" id="RIAR02000001">
    <property type="protein sequence ID" value="NSL85313.1"/>
    <property type="molecule type" value="Genomic_DNA"/>
</dbReference>
<dbReference type="InterPro" id="IPR002818">
    <property type="entry name" value="DJ-1/PfpI"/>
</dbReference>
<evidence type="ECO:0000256" key="1">
    <source>
        <dbReference type="ARBA" id="ARBA00023015"/>
    </source>
</evidence>
<evidence type="ECO:0000256" key="2">
    <source>
        <dbReference type="ARBA" id="ARBA00023163"/>
    </source>
</evidence>
<dbReference type="InterPro" id="IPR029062">
    <property type="entry name" value="Class_I_gatase-like"/>
</dbReference>
<keyword evidence="2" id="KW-0804">Transcription</keyword>
<protein>
    <submittedName>
        <fullName evidence="3">Helix-turn-helix domain-containing protein</fullName>
    </submittedName>
</protein>
<sequence length="325" mass="37055">MINIYILTVRNALVASIADCQHIFSMVNTFLKEQGKAPLFNIQLAGAAAEVSYNGNQFCIRPDLQLDDVKNADLIIIPALTGDMHGSVMLNKAYSLWVATQYKEGVEIACLSSGIFLLAFSGVLKGRQCTTHWSYANELKYFYPAIEVVDERMITDQHGIYSSGGGNAYWNLLLHLVEKYAGREMAIYTAKYFVIDTDKNMQSPFIVFHGLKDHTDDDIKTVQLYIENNYKKKLTVDELAVQFNMSRRTFERRFKKATRSTVAEYIQRVKIEGAKKQLEIGRKSIHEVMGNIGYTDTQTFRNIFRRITGMTPVEYKNKYARKLSG</sequence>
<name>A0A3S1D2K5_9BACT</name>
<dbReference type="InterPro" id="IPR009057">
    <property type="entry name" value="Homeodomain-like_sf"/>
</dbReference>
<dbReference type="GO" id="GO:0043565">
    <property type="term" value="F:sequence-specific DNA binding"/>
    <property type="evidence" value="ECO:0007669"/>
    <property type="project" value="InterPro"/>
</dbReference>
<dbReference type="Gene3D" id="3.40.50.880">
    <property type="match status" value="1"/>
</dbReference>
<dbReference type="Proteomes" id="UP000281028">
    <property type="component" value="Unassembled WGS sequence"/>
</dbReference>
<dbReference type="RefSeq" id="WP_127037622.1">
    <property type="nucleotide sequence ID" value="NZ_JAABOK010000009.1"/>
</dbReference>
<keyword evidence="1" id="KW-0805">Transcription regulation</keyword>
<dbReference type="InterPro" id="IPR018060">
    <property type="entry name" value="HTH_AraC"/>
</dbReference>
<evidence type="ECO:0000313" key="3">
    <source>
        <dbReference type="EMBL" id="NSL85313.1"/>
    </source>
</evidence>
<comment type="caution">
    <text evidence="3">The sequence shown here is derived from an EMBL/GenBank/DDBJ whole genome shotgun (WGS) entry which is preliminary data.</text>
</comment>
<evidence type="ECO:0000313" key="4">
    <source>
        <dbReference type="Proteomes" id="UP000281028"/>
    </source>
</evidence>
<dbReference type="SUPFAM" id="SSF46689">
    <property type="entry name" value="Homeodomain-like"/>
    <property type="match status" value="2"/>
</dbReference>
<keyword evidence="4" id="KW-1185">Reference proteome</keyword>
<dbReference type="PROSITE" id="PS01124">
    <property type="entry name" value="HTH_ARAC_FAMILY_2"/>
    <property type="match status" value="1"/>
</dbReference>
<dbReference type="OrthoDB" id="241790at2"/>
<accession>A0A3S1D2K5</accession>
<dbReference type="SUPFAM" id="SSF52317">
    <property type="entry name" value="Class I glutamine amidotransferase-like"/>
    <property type="match status" value="1"/>
</dbReference>
<dbReference type="Pfam" id="PF01965">
    <property type="entry name" value="DJ-1_PfpI"/>
    <property type="match status" value="1"/>
</dbReference>
<organism evidence="3 4">
    <name type="scientific">Chitinophaga solisilvae</name>
    <dbReference type="NCBI Taxonomy" id="1233460"/>
    <lineage>
        <taxon>Bacteria</taxon>
        <taxon>Pseudomonadati</taxon>
        <taxon>Bacteroidota</taxon>
        <taxon>Chitinophagia</taxon>
        <taxon>Chitinophagales</taxon>
        <taxon>Chitinophagaceae</taxon>
        <taxon>Chitinophaga</taxon>
    </lineage>
</organism>